<evidence type="ECO:0000313" key="3">
    <source>
        <dbReference type="Proteomes" id="UP001371305"/>
    </source>
</evidence>
<evidence type="ECO:0000313" key="2">
    <source>
        <dbReference type="EMBL" id="MEK7952796.1"/>
    </source>
</evidence>
<reference evidence="2 3" key="1">
    <citation type="submission" date="2024-04" db="EMBL/GenBank/DDBJ databases">
        <title>Luteolibacter sp. isolated from soil.</title>
        <authorList>
            <person name="An J."/>
        </authorList>
    </citation>
    <scope>NUCLEOTIDE SEQUENCE [LARGE SCALE GENOMIC DNA]</scope>
    <source>
        <strain evidence="2 3">Y139</strain>
    </source>
</reference>
<dbReference type="Pfam" id="PF13280">
    <property type="entry name" value="WYL"/>
    <property type="match status" value="1"/>
</dbReference>
<feature type="domain" description="WYL" evidence="1">
    <location>
        <begin position="7"/>
        <end position="70"/>
    </location>
</feature>
<organism evidence="2 3">
    <name type="scientific">Luteolibacter soli</name>
    <dbReference type="NCBI Taxonomy" id="3135280"/>
    <lineage>
        <taxon>Bacteria</taxon>
        <taxon>Pseudomonadati</taxon>
        <taxon>Verrucomicrobiota</taxon>
        <taxon>Verrucomicrobiia</taxon>
        <taxon>Verrucomicrobiales</taxon>
        <taxon>Verrucomicrobiaceae</taxon>
        <taxon>Luteolibacter</taxon>
    </lineage>
</organism>
<gene>
    <name evidence="2" type="ORF">WKV53_19945</name>
</gene>
<dbReference type="Proteomes" id="UP001371305">
    <property type="component" value="Unassembled WGS sequence"/>
</dbReference>
<dbReference type="EMBL" id="JBBUKT010000008">
    <property type="protein sequence ID" value="MEK7952796.1"/>
    <property type="molecule type" value="Genomic_DNA"/>
</dbReference>
<evidence type="ECO:0000259" key="1">
    <source>
        <dbReference type="Pfam" id="PF13280"/>
    </source>
</evidence>
<dbReference type="RefSeq" id="WP_341406553.1">
    <property type="nucleotide sequence ID" value="NZ_JBBUKT010000008.1"/>
</dbReference>
<keyword evidence="3" id="KW-1185">Reference proteome</keyword>
<protein>
    <submittedName>
        <fullName evidence="2">WYL domain-containing protein</fullName>
    </submittedName>
</protein>
<dbReference type="InterPro" id="IPR026881">
    <property type="entry name" value="WYL_dom"/>
</dbReference>
<accession>A0ABU9AYG3</accession>
<proteinExistence type="predicted"/>
<name>A0ABU9AYG3_9BACT</name>
<comment type="caution">
    <text evidence="2">The sequence shown here is derived from an EMBL/GenBank/DDBJ whole genome shotgun (WGS) entry which is preliminary data.</text>
</comment>
<sequence>MRVSASLNEIRSAVRGGRRVAFEHGREKVVADLYMLGHSKKTGAYVVVAWCHEPVQEWRHFRFSMMYDIEPLGEIERFREDFNPNDPKLVAIDCMVPYLPPRRHH</sequence>